<dbReference type="AlphaFoldDB" id="W9VTS4"/>
<evidence type="ECO:0000313" key="3">
    <source>
        <dbReference type="Proteomes" id="UP000019473"/>
    </source>
</evidence>
<dbReference type="HOGENOM" id="CLU_2183686_0_0_1"/>
<dbReference type="RefSeq" id="XP_007760676.1">
    <property type="nucleotide sequence ID" value="XM_007762486.1"/>
</dbReference>
<dbReference type="GeneID" id="19183061"/>
<proteinExistence type="predicted"/>
<keyword evidence="3" id="KW-1185">Reference proteome</keyword>
<protein>
    <submittedName>
        <fullName evidence="2">Uncharacterized protein</fullName>
    </submittedName>
</protein>
<dbReference type="OrthoDB" id="4158620at2759"/>
<organism evidence="2 3">
    <name type="scientific">Cladophialophora yegresii CBS 114405</name>
    <dbReference type="NCBI Taxonomy" id="1182544"/>
    <lineage>
        <taxon>Eukaryota</taxon>
        <taxon>Fungi</taxon>
        <taxon>Dikarya</taxon>
        <taxon>Ascomycota</taxon>
        <taxon>Pezizomycotina</taxon>
        <taxon>Eurotiomycetes</taxon>
        <taxon>Chaetothyriomycetidae</taxon>
        <taxon>Chaetothyriales</taxon>
        <taxon>Herpotrichiellaceae</taxon>
        <taxon>Cladophialophora</taxon>
    </lineage>
</organism>
<gene>
    <name evidence="2" type="ORF">A1O7_08494</name>
</gene>
<dbReference type="EMBL" id="AMGW01000006">
    <property type="protein sequence ID" value="EXJ55566.1"/>
    <property type="molecule type" value="Genomic_DNA"/>
</dbReference>
<feature type="signal peptide" evidence="1">
    <location>
        <begin position="1"/>
        <end position="27"/>
    </location>
</feature>
<dbReference type="Proteomes" id="UP000019473">
    <property type="component" value="Unassembled WGS sequence"/>
</dbReference>
<evidence type="ECO:0000256" key="1">
    <source>
        <dbReference type="SAM" id="SignalP"/>
    </source>
</evidence>
<sequence>MMDKLRGGFLAVALLPTLILHAAVTTAAPLNTTAVSSADNCVWEFSPTICGEGVSYQELVYPRQQICMPLPTPMKNIWTNECSSWFGELECLFLRNSPYLKVDRTLRTE</sequence>
<comment type="caution">
    <text evidence="2">The sequence shown here is derived from an EMBL/GenBank/DDBJ whole genome shotgun (WGS) entry which is preliminary data.</text>
</comment>
<feature type="chain" id="PRO_5004933159" evidence="1">
    <location>
        <begin position="28"/>
        <end position="109"/>
    </location>
</feature>
<keyword evidence="1" id="KW-0732">Signal</keyword>
<dbReference type="VEuPathDB" id="FungiDB:A1O7_08494"/>
<name>W9VTS4_9EURO</name>
<evidence type="ECO:0000313" key="2">
    <source>
        <dbReference type="EMBL" id="EXJ55566.1"/>
    </source>
</evidence>
<accession>W9VTS4</accession>
<reference evidence="2 3" key="1">
    <citation type="submission" date="2013-03" db="EMBL/GenBank/DDBJ databases">
        <title>The Genome Sequence of Cladophialophora yegresii CBS 114405.</title>
        <authorList>
            <consortium name="The Broad Institute Genomics Platform"/>
            <person name="Cuomo C."/>
            <person name="de Hoog S."/>
            <person name="Gorbushina A."/>
            <person name="Walker B."/>
            <person name="Young S.K."/>
            <person name="Zeng Q."/>
            <person name="Gargeya S."/>
            <person name="Fitzgerald M."/>
            <person name="Haas B."/>
            <person name="Abouelleil A."/>
            <person name="Allen A.W."/>
            <person name="Alvarado L."/>
            <person name="Arachchi H.M."/>
            <person name="Berlin A.M."/>
            <person name="Chapman S.B."/>
            <person name="Gainer-Dewar J."/>
            <person name="Goldberg J."/>
            <person name="Griggs A."/>
            <person name="Gujja S."/>
            <person name="Hansen M."/>
            <person name="Howarth C."/>
            <person name="Imamovic A."/>
            <person name="Ireland A."/>
            <person name="Larimer J."/>
            <person name="McCowan C."/>
            <person name="Murphy C."/>
            <person name="Pearson M."/>
            <person name="Poon T.W."/>
            <person name="Priest M."/>
            <person name="Roberts A."/>
            <person name="Saif S."/>
            <person name="Shea T."/>
            <person name="Sisk P."/>
            <person name="Sykes S."/>
            <person name="Wortman J."/>
            <person name="Nusbaum C."/>
            <person name="Birren B."/>
        </authorList>
    </citation>
    <scope>NUCLEOTIDE SEQUENCE [LARGE SCALE GENOMIC DNA]</scope>
    <source>
        <strain evidence="2 3">CBS 114405</strain>
    </source>
</reference>